<dbReference type="Proteomes" id="UP001365128">
    <property type="component" value="Unassembled WGS sequence"/>
</dbReference>
<gene>
    <name evidence="3" type="ORF">IWX46DRAFT_639372</name>
</gene>
<feature type="compositionally biased region" description="Polar residues" evidence="1">
    <location>
        <begin position="14"/>
        <end position="24"/>
    </location>
</feature>
<evidence type="ECO:0000313" key="3">
    <source>
        <dbReference type="EMBL" id="KAK7549289.1"/>
    </source>
</evidence>
<feature type="compositionally biased region" description="Basic residues" evidence="1">
    <location>
        <begin position="62"/>
        <end position="75"/>
    </location>
</feature>
<feature type="compositionally biased region" description="Low complexity" evidence="1">
    <location>
        <begin position="1"/>
        <end position="13"/>
    </location>
</feature>
<name>A0ABR1MJ01_9PEZI</name>
<proteinExistence type="predicted"/>
<feature type="compositionally biased region" description="Low complexity" evidence="1">
    <location>
        <begin position="31"/>
        <end position="44"/>
    </location>
</feature>
<reference evidence="3 4" key="1">
    <citation type="submission" date="2024-04" db="EMBL/GenBank/DDBJ databases">
        <title>Phyllosticta paracitricarpa is synonymous to the EU quarantine fungus P. citricarpa based on phylogenomic analyses.</title>
        <authorList>
            <consortium name="Lawrence Berkeley National Laboratory"/>
            <person name="Van Ingen-Buijs V.A."/>
            <person name="Van Westerhoven A.C."/>
            <person name="Haridas S."/>
            <person name="Skiadas P."/>
            <person name="Martin F."/>
            <person name="Groenewald J.Z."/>
            <person name="Crous P.W."/>
            <person name="Seidl M.F."/>
        </authorList>
    </citation>
    <scope>NUCLEOTIDE SEQUENCE [LARGE SCALE GENOMIC DNA]</scope>
    <source>
        <strain evidence="3 4">CBS 122670</strain>
    </source>
</reference>
<protein>
    <submittedName>
        <fullName evidence="3">Uncharacterized protein</fullName>
    </submittedName>
</protein>
<feature type="region of interest" description="Disordered" evidence="1">
    <location>
        <begin position="1"/>
        <end position="78"/>
    </location>
</feature>
<evidence type="ECO:0000256" key="1">
    <source>
        <dbReference type="SAM" id="MobiDB-lite"/>
    </source>
</evidence>
<keyword evidence="2" id="KW-0812">Transmembrane</keyword>
<evidence type="ECO:0000256" key="2">
    <source>
        <dbReference type="SAM" id="Phobius"/>
    </source>
</evidence>
<keyword evidence="2" id="KW-0472">Membrane</keyword>
<evidence type="ECO:0000313" key="4">
    <source>
        <dbReference type="Proteomes" id="UP001365128"/>
    </source>
</evidence>
<accession>A0ABR1MJ01</accession>
<keyword evidence="2" id="KW-1133">Transmembrane helix</keyword>
<dbReference type="EMBL" id="JBBPDW010000009">
    <property type="protein sequence ID" value="KAK7549289.1"/>
    <property type="molecule type" value="Genomic_DNA"/>
</dbReference>
<feature type="transmembrane region" description="Helical" evidence="2">
    <location>
        <begin position="78"/>
        <end position="103"/>
    </location>
</feature>
<organism evidence="3 4">
    <name type="scientific">Phyllosticta citricarpa</name>
    <dbReference type="NCBI Taxonomy" id="55181"/>
    <lineage>
        <taxon>Eukaryota</taxon>
        <taxon>Fungi</taxon>
        <taxon>Dikarya</taxon>
        <taxon>Ascomycota</taxon>
        <taxon>Pezizomycotina</taxon>
        <taxon>Dothideomycetes</taxon>
        <taxon>Dothideomycetes incertae sedis</taxon>
        <taxon>Botryosphaeriales</taxon>
        <taxon>Phyllostictaceae</taxon>
        <taxon>Phyllosticta</taxon>
    </lineage>
</organism>
<comment type="caution">
    <text evidence="3">The sequence shown here is derived from an EMBL/GenBank/DDBJ whole genome shotgun (WGS) entry which is preliminary data.</text>
</comment>
<feature type="region of interest" description="Disordered" evidence="1">
    <location>
        <begin position="301"/>
        <end position="330"/>
    </location>
</feature>
<keyword evidence="4" id="KW-1185">Reference proteome</keyword>
<sequence>MASRRTSTRSFTSKLNSEPSSYQSGVREGRISSGSSSSSSSISEAALPQQYVPSPIPETPKGQRKQHKKPRRPRRPSLISAPLGTFALIPQLIALGLVFSALIGKLLLDYFGTPSHSITPAPADFGWIEYIPHVRVSVARFSSAAAAQKGGDEDVAFALASPRHFGFARAAWRVFGAVDANANWTDPRKTQPTERESFACRERLRAEYARLAGIWSPLRAEYVHRTISSHEKRMEHMRPVLGGLTGEQLRVVDSVLRTAYRDALFSCMTLVYKRRYLAMFDGSQVPDSEYYFPFTGSEGDVVEERKEPVPTNGAKVVEDEKSVDGDNATV</sequence>